<feature type="region of interest" description="Disordered" evidence="1">
    <location>
        <begin position="1"/>
        <end position="44"/>
    </location>
</feature>
<evidence type="ECO:0000256" key="1">
    <source>
        <dbReference type="SAM" id="MobiDB-lite"/>
    </source>
</evidence>
<dbReference type="SUPFAM" id="SSF50969">
    <property type="entry name" value="YVTN repeat-like/Quinoprotein amine dehydrogenase"/>
    <property type="match status" value="1"/>
</dbReference>
<feature type="compositionally biased region" description="Basic and acidic residues" evidence="1">
    <location>
        <begin position="556"/>
        <end position="568"/>
    </location>
</feature>
<organism evidence="2 3">
    <name type="scientific">Prorocentrum cordatum</name>
    <dbReference type="NCBI Taxonomy" id="2364126"/>
    <lineage>
        <taxon>Eukaryota</taxon>
        <taxon>Sar</taxon>
        <taxon>Alveolata</taxon>
        <taxon>Dinophyceae</taxon>
        <taxon>Prorocentrales</taxon>
        <taxon>Prorocentraceae</taxon>
        <taxon>Prorocentrum</taxon>
    </lineage>
</organism>
<proteinExistence type="predicted"/>
<dbReference type="EMBL" id="CAUYUJ010013536">
    <property type="protein sequence ID" value="CAK0836377.1"/>
    <property type="molecule type" value="Genomic_DNA"/>
</dbReference>
<feature type="compositionally biased region" description="Basic and acidic residues" evidence="1">
    <location>
        <begin position="396"/>
        <end position="413"/>
    </location>
</feature>
<evidence type="ECO:0000313" key="2">
    <source>
        <dbReference type="EMBL" id="CAK0836377.1"/>
    </source>
</evidence>
<dbReference type="Proteomes" id="UP001189429">
    <property type="component" value="Unassembled WGS sequence"/>
</dbReference>
<gene>
    <name evidence="2" type="ORF">PCOR1329_LOCUS32875</name>
</gene>
<feature type="compositionally biased region" description="Basic residues" evidence="1">
    <location>
        <begin position="449"/>
        <end position="464"/>
    </location>
</feature>
<feature type="region of interest" description="Disordered" evidence="1">
    <location>
        <begin position="553"/>
        <end position="574"/>
    </location>
</feature>
<reference evidence="2" key="1">
    <citation type="submission" date="2023-10" db="EMBL/GenBank/DDBJ databases">
        <authorList>
            <person name="Chen Y."/>
            <person name="Shah S."/>
            <person name="Dougan E. K."/>
            <person name="Thang M."/>
            <person name="Chan C."/>
        </authorList>
    </citation>
    <scope>NUCLEOTIDE SEQUENCE [LARGE SCALE GENOMIC DNA]</scope>
</reference>
<name>A0ABN9SV60_9DINO</name>
<feature type="compositionally biased region" description="Low complexity" evidence="1">
    <location>
        <begin position="1"/>
        <end position="21"/>
    </location>
</feature>
<feature type="region of interest" description="Disordered" evidence="1">
    <location>
        <begin position="396"/>
        <end position="499"/>
    </location>
</feature>
<accession>A0ABN9SV60</accession>
<feature type="compositionally biased region" description="Basic and acidic residues" evidence="1">
    <location>
        <begin position="438"/>
        <end position="448"/>
    </location>
</feature>
<feature type="compositionally biased region" description="Basic and acidic residues" evidence="1">
    <location>
        <begin position="25"/>
        <end position="36"/>
    </location>
</feature>
<dbReference type="InterPro" id="IPR011044">
    <property type="entry name" value="Quino_amine_DH_bsu"/>
</dbReference>
<sequence length="574" mass="61711">MAEAASASAPVRRAAPSLSAPGTLETRRRQAERTESKAAVGTAAANPRWAAAFEMAGGETSDAPDAKKADREAMMSAMKRILGDDLPERRLNAALKRCGHTVSFAQFCEITADIQTFMAAGRESGMDMAEAEEVERRTESKLKMQQEPDVFEILGIAKSKDIAEMQSRKDQALKNVAAETFKASGMAVLASRKFVRGVGARRDARSITLEGGAEGKDSAAQGSGRRFEVVPGPGAKRTLTVKAAVGLPRDLPQMQVRSTGAACFVLRFSPDGSQIAGGFYDGGLRIYDVDTASMEHCLNLPKFMGGTYTQLAAMAGPPDLAQVALERKDSPREGEGSQVRGAAEREQGVALCLRLHRERQQAGRRRRRAGAEGLRRADAHRVGRLAWKGARFALPLRDHRQPGRSRRQQDHLAHRQGHGHLPAPEAGARAVLGWPGQEDPHVGHEGQRRTRGHHLGPRAQRGRPGRVQGRAQAAGREPPDQDSLGGVRPEQERLRVPPEGGGLLAPLGHDGQAAAIAEGRDGEDPPLLVARERGAFAGPGPRIRGLSRLLGGLGRRLQDDSRRGRERQPGAGVH</sequence>
<evidence type="ECO:0000313" key="3">
    <source>
        <dbReference type="Proteomes" id="UP001189429"/>
    </source>
</evidence>
<comment type="caution">
    <text evidence="2">The sequence shown here is derived from an EMBL/GenBank/DDBJ whole genome shotgun (WGS) entry which is preliminary data.</text>
</comment>
<keyword evidence="3" id="KW-1185">Reference proteome</keyword>
<protein>
    <submittedName>
        <fullName evidence="2">Uncharacterized protein</fullName>
    </submittedName>
</protein>